<organism evidence="1 2">
    <name type="scientific">Methylobacterium aerolatum</name>
    <dbReference type="NCBI Taxonomy" id="418708"/>
    <lineage>
        <taxon>Bacteria</taxon>
        <taxon>Pseudomonadati</taxon>
        <taxon>Pseudomonadota</taxon>
        <taxon>Alphaproteobacteria</taxon>
        <taxon>Hyphomicrobiales</taxon>
        <taxon>Methylobacteriaceae</taxon>
        <taxon>Methylobacterium</taxon>
    </lineage>
</organism>
<dbReference type="EMBL" id="JAUSVP010000003">
    <property type="protein sequence ID" value="MDQ0446694.1"/>
    <property type="molecule type" value="Genomic_DNA"/>
</dbReference>
<dbReference type="RefSeq" id="WP_238201480.1">
    <property type="nucleotide sequence ID" value="NZ_BPQE01000004.1"/>
</dbReference>
<dbReference type="SUPFAM" id="SSF75708">
    <property type="entry name" value="Chemotaxis phosphatase CheZ"/>
    <property type="match status" value="1"/>
</dbReference>
<dbReference type="Gene3D" id="1.10.287.500">
    <property type="entry name" value="Helix hairpin bin"/>
    <property type="match status" value="1"/>
</dbReference>
<keyword evidence="2" id="KW-1185">Reference proteome</keyword>
<sequence>MAKAQRKDRSEVQDFESATIVSELMQIADYITSMREEIAALRPNEMSRDRIPMAHEELSSVLQATAGATDRIMAAAEALLLLPEGPAGRPGLDEHVNTIFEACAFQDITGQRISKVVDALQSFEKRLDRFIGAVRARDAISSDPVERARQERAETLLLNGPQDAAIATSQDDIDALFA</sequence>
<name>A0ABU0HWH3_9HYPH</name>
<evidence type="ECO:0000313" key="2">
    <source>
        <dbReference type="Proteomes" id="UP001231124"/>
    </source>
</evidence>
<evidence type="ECO:0000313" key="1">
    <source>
        <dbReference type="EMBL" id="MDQ0446694.1"/>
    </source>
</evidence>
<dbReference type="Pfam" id="PF04344">
    <property type="entry name" value="CheZ"/>
    <property type="match status" value="1"/>
</dbReference>
<reference evidence="1 2" key="1">
    <citation type="submission" date="2023-07" db="EMBL/GenBank/DDBJ databases">
        <title>Genomic Encyclopedia of Type Strains, Phase IV (KMG-IV): sequencing the most valuable type-strain genomes for metagenomic binning, comparative biology and taxonomic classification.</title>
        <authorList>
            <person name="Goeker M."/>
        </authorList>
    </citation>
    <scope>NUCLEOTIDE SEQUENCE [LARGE SCALE GENOMIC DNA]</scope>
    <source>
        <strain evidence="1 2">DSM 19013</strain>
    </source>
</reference>
<protein>
    <submittedName>
        <fullName evidence="1">Chemotaxis protein CheZ</fullName>
    </submittedName>
</protein>
<accession>A0ABU0HWH3</accession>
<proteinExistence type="predicted"/>
<dbReference type="Proteomes" id="UP001231124">
    <property type="component" value="Unassembled WGS sequence"/>
</dbReference>
<dbReference type="InterPro" id="IPR007439">
    <property type="entry name" value="Chemotax_Pase_CheZ"/>
</dbReference>
<gene>
    <name evidence="1" type="ORF">QO012_001185</name>
</gene>
<comment type="caution">
    <text evidence="1">The sequence shown here is derived from an EMBL/GenBank/DDBJ whole genome shotgun (WGS) entry which is preliminary data.</text>
</comment>